<evidence type="ECO:0000259" key="2">
    <source>
        <dbReference type="PROSITE" id="PS51898"/>
    </source>
</evidence>
<evidence type="ECO:0000313" key="4">
    <source>
        <dbReference type="Proteomes" id="UP001342826"/>
    </source>
</evidence>
<dbReference type="Gene3D" id="1.10.443.10">
    <property type="entry name" value="Intergrase catalytic core"/>
    <property type="match status" value="1"/>
</dbReference>
<dbReference type="InterPro" id="IPR011010">
    <property type="entry name" value="DNA_brk_join_enz"/>
</dbReference>
<reference evidence="3 4" key="1">
    <citation type="submission" date="2023-03" db="EMBL/GenBank/DDBJ databases">
        <title>Bacillus Genome Sequencing.</title>
        <authorList>
            <person name="Dunlap C."/>
        </authorList>
    </citation>
    <scope>NUCLEOTIDE SEQUENCE [LARGE SCALE GENOMIC DNA]</scope>
    <source>
        <strain evidence="3 4">NRS-1717</strain>
    </source>
</reference>
<dbReference type="InterPro" id="IPR050090">
    <property type="entry name" value="Tyrosine_recombinase_XerCD"/>
</dbReference>
<protein>
    <submittedName>
        <fullName evidence="3">Tyrosine-type recombinase/integrase</fullName>
    </submittedName>
</protein>
<keyword evidence="1" id="KW-0233">DNA recombination</keyword>
<evidence type="ECO:0000313" key="3">
    <source>
        <dbReference type="EMBL" id="MED4401359.1"/>
    </source>
</evidence>
<sequence>MNLVQPIKDKELLKEIKAYLKESNDRNYILFLLGIHTGLRISDILSLKVKDVQGWDIFIREKKTGKPREIKMPSELKRAVRSYTKGRTRHEYLIKSRIEKNKPITRGMAYVILNQIGEAFGLERIGTHSLRKTYGYHHYKTFNDLASLQIALNHNDIKETKRYIGIEQDDLNELQRKINW</sequence>
<dbReference type="PANTHER" id="PTHR30349">
    <property type="entry name" value="PHAGE INTEGRASE-RELATED"/>
    <property type="match status" value="1"/>
</dbReference>
<dbReference type="PROSITE" id="PS51898">
    <property type="entry name" value="TYR_RECOMBINASE"/>
    <property type="match status" value="1"/>
</dbReference>
<dbReference type="PANTHER" id="PTHR30349:SF82">
    <property type="entry name" value="INTEGRASE_RECOMBINASE YOEC-RELATED"/>
    <property type="match status" value="1"/>
</dbReference>
<accession>A0ABU6NW51</accession>
<dbReference type="Pfam" id="PF00589">
    <property type="entry name" value="Phage_integrase"/>
    <property type="match status" value="1"/>
</dbReference>
<evidence type="ECO:0000256" key="1">
    <source>
        <dbReference type="ARBA" id="ARBA00023172"/>
    </source>
</evidence>
<dbReference type="InterPro" id="IPR013762">
    <property type="entry name" value="Integrase-like_cat_sf"/>
</dbReference>
<dbReference type="InterPro" id="IPR002104">
    <property type="entry name" value="Integrase_catalytic"/>
</dbReference>
<name>A0ABU6NW51_9BACI</name>
<dbReference type="EMBL" id="JARTFS010000006">
    <property type="protein sequence ID" value="MED4401359.1"/>
    <property type="molecule type" value="Genomic_DNA"/>
</dbReference>
<keyword evidence="4" id="KW-1185">Reference proteome</keyword>
<gene>
    <name evidence="3" type="ORF">P9271_08550</name>
</gene>
<dbReference type="RefSeq" id="WP_066233756.1">
    <property type="nucleotide sequence ID" value="NZ_JARTFQ010000006.1"/>
</dbReference>
<dbReference type="GeneID" id="301142579"/>
<proteinExistence type="predicted"/>
<dbReference type="SUPFAM" id="SSF56349">
    <property type="entry name" value="DNA breaking-rejoining enzymes"/>
    <property type="match status" value="1"/>
</dbReference>
<organism evidence="3 4">
    <name type="scientific">Metabacillus fastidiosus</name>
    <dbReference type="NCBI Taxonomy" id="1458"/>
    <lineage>
        <taxon>Bacteria</taxon>
        <taxon>Bacillati</taxon>
        <taxon>Bacillota</taxon>
        <taxon>Bacilli</taxon>
        <taxon>Bacillales</taxon>
        <taxon>Bacillaceae</taxon>
        <taxon>Metabacillus</taxon>
    </lineage>
</organism>
<feature type="domain" description="Tyr recombinase" evidence="2">
    <location>
        <begin position="6"/>
        <end position="176"/>
    </location>
</feature>
<dbReference type="Proteomes" id="UP001342826">
    <property type="component" value="Unassembled WGS sequence"/>
</dbReference>
<comment type="caution">
    <text evidence="3">The sequence shown here is derived from an EMBL/GenBank/DDBJ whole genome shotgun (WGS) entry which is preliminary data.</text>
</comment>